<dbReference type="EMBL" id="JAPDFR010000001">
    <property type="protein sequence ID" value="KAK0391466.1"/>
    <property type="molecule type" value="Genomic_DNA"/>
</dbReference>
<feature type="compositionally biased region" description="Low complexity" evidence="1">
    <location>
        <begin position="15"/>
        <end position="29"/>
    </location>
</feature>
<evidence type="ECO:0000313" key="4">
    <source>
        <dbReference type="Proteomes" id="UP001175261"/>
    </source>
</evidence>
<dbReference type="AlphaFoldDB" id="A0AA39GQU4"/>
<reference evidence="3" key="1">
    <citation type="submission" date="2022-10" db="EMBL/GenBank/DDBJ databases">
        <title>Determination and structural analysis of whole genome sequence of Sarocladium strictum F4-1.</title>
        <authorList>
            <person name="Hu L."/>
            <person name="Jiang Y."/>
        </authorList>
    </citation>
    <scope>NUCLEOTIDE SEQUENCE</scope>
    <source>
        <strain evidence="3">F4-1</strain>
    </source>
</reference>
<comment type="caution">
    <text evidence="3">The sequence shown here is derived from an EMBL/GenBank/DDBJ whole genome shotgun (WGS) entry which is preliminary data.</text>
</comment>
<accession>A0AA39GQU4</accession>
<dbReference type="PANTHER" id="PTHR47260">
    <property type="entry name" value="UPF0644 PROTEIN PB2B4.06"/>
    <property type="match status" value="1"/>
</dbReference>
<dbReference type="InterPro" id="IPR006683">
    <property type="entry name" value="Thioestr_dom"/>
</dbReference>
<dbReference type="InterPro" id="IPR029069">
    <property type="entry name" value="HotDog_dom_sf"/>
</dbReference>
<feature type="domain" description="Thioesterase" evidence="2">
    <location>
        <begin position="121"/>
        <end position="204"/>
    </location>
</feature>
<dbReference type="SUPFAM" id="SSF54637">
    <property type="entry name" value="Thioesterase/thiol ester dehydrase-isomerase"/>
    <property type="match status" value="1"/>
</dbReference>
<dbReference type="Proteomes" id="UP001175261">
    <property type="component" value="Unassembled WGS sequence"/>
</dbReference>
<evidence type="ECO:0000313" key="3">
    <source>
        <dbReference type="EMBL" id="KAK0391466.1"/>
    </source>
</evidence>
<gene>
    <name evidence="3" type="ORF">NLU13_0967</name>
</gene>
<name>A0AA39GQU4_SARSR</name>
<dbReference type="CDD" id="cd03443">
    <property type="entry name" value="PaaI_thioesterase"/>
    <property type="match status" value="1"/>
</dbReference>
<protein>
    <recommendedName>
        <fullName evidence="2">Thioesterase domain-containing protein</fullName>
    </recommendedName>
</protein>
<dbReference type="PANTHER" id="PTHR47260:SF1">
    <property type="entry name" value="UPF0644 PROTEIN PB2B4.06"/>
    <property type="match status" value="1"/>
</dbReference>
<evidence type="ECO:0000259" key="2">
    <source>
        <dbReference type="Pfam" id="PF03061"/>
    </source>
</evidence>
<dbReference type="InterPro" id="IPR052061">
    <property type="entry name" value="PTE-AB_protein"/>
</dbReference>
<sequence>MSSNEDKTPATQIISPSLSLPSSSTTSSPRYDEPLKYFTSKPWCNKLLTQPDTHIFLPQCRNPLTERQDQFFTTTLGAPGGMGHMLCFFAHPASSLRDPKTPITKVHTLYSIGEKLTGISGILHGGVTLAFVDEAMSQVVELNSALGKEGATWTNTSVTGTLECKFLKGIPAEGVLLATAWLEGTERRKSFIRCEVVNEDGEKLASVKSVWVSLLPNL</sequence>
<evidence type="ECO:0000256" key="1">
    <source>
        <dbReference type="SAM" id="MobiDB-lite"/>
    </source>
</evidence>
<feature type="region of interest" description="Disordered" evidence="1">
    <location>
        <begin position="1"/>
        <end position="30"/>
    </location>
</feature>
<organism evidence="3 4">
    <name type="scientific">Sarocladium strictum</name>
    <name type="common">Black bundle disease fungus</name>
    <name type="synonym">Acremonium strictum</name>
    <dbReference type="NCBI Taxonomy" id="5046"/>
    <lineage>
        <taxon>Eukaryota</taxon>
        <taxon>Fungi</taxon>
        <taxon>Dikarya</taxon>
        <taxon>Ascomycota</taxon>
        <taxon>Pezizomycotina</taxon>
        <taxon>Sordariomycetes</taxon>
        <taxon>Hypocreomycetidae</taxon>
        <taxon>Hypocreales</taxon>
        <taxon>Sarocladiaceae</taxon>
        <taxon>Sarocladium</taxon>
    </lineage>
</organism>
<dbReference type="Gene3D" id="3.10.129.10">
    <property type="entry name" value="Hotdog Thioesterase"/>
    <property type="match status" value="1"/>
</dbReference>
<dbReference type="Pfam" id="PF03061">
    <property type="entry name" value="4HBT"/>
    <property type="match status" value="1"/>
</dbReference>
<keyword evidence="4" id="KW-1185">Reference proteome</keyword>
<proteinExistence type="predicted"/>